<evidence type="ECO:0000313" key="2">
    <source>
        <dbReference type="EMBL" id="RSL19328.1"/>
    </source>
</evidence>
<comment type="caution">
    <text evidence="2">The sequence shown here is derived from an EMBL/GenBank/DDBJ whole genome shotgun (WGS) entry which is preliminary data.</text>
</comment>
<proteinExistence type="predicted"/>
<evidence type="ECO:0000256" key="1">
    <source>
        <dbReference type="SAM" id="MobiDB-lite"/>
    </source>
</evidence>
<dbReference type="AlphaFoldDB" id="A0A428MR17"/>
<dbReference type="EMBL" id="RSDW01000001">
    <property type="protein sequence ID" value="RSL19328.1"/>
    <property type="molecule type" value="Genomic_DNA"/>
</dbReference>
<feature type="region of interest" description="Disordered" evidence="1">
    <location>
        <begin position="75"/>
        <end position="102"/>
    </location>
</feature>
<name>A0A428MR17_9BACT</name>
<gene>
    <name evidence="2" type="ORF">EDE15_4991</name>
</gene>
<dbReference type="Proteomes" id="UP000269669">
    <property type="component" value="Unassembled WGS sequence"/>
</dbReference>
<keyword evidence="3" id="KW-1185">Reference proteome</keyword>
<evidence type="ECO:0000313" key="3">
    <source>
        <dbReference type="Proteomes" id="UP000269669"/>
    </source>
</evidence>
<sequence>MRMMRTELTQSTGRYLGKSDKCLLCDPLVRYDRFSDKWSQITFPQADRTVRGFANFIAASASVTGNRTAIGGSIRKRSEVTGPRSRFARRKSSHHYSSILNL</sequence>
<protein>
    <submittedName>
        <fullName evidence="2">Uncharacterized protein</fullName>
    </submittedName>
</protein>
<accession>A0A428MR17</accession>
<organism evidence="2 3">
    <name type="scientific">Edaphobacter aggregans</name>
    <dbReference type="NCBI Taxonomy" id="570835"/>
    <lineage>
        <taxon>Bacteria</taxon>
        <taxon>Pseudomonadati</taxon>
        <taxon>Acidobacteriota</taxon>
        <taxon>Terriglobia</taxon>
        <taxon>Terriglobales</taxon>
        <taxon>Acidobacteriaceae</taxon>
        <taxon>Edaphobacter</taxon>
    </lineage>
</organism>
<reference evidence="2 3" key="1">
    <citation type="submission" date="2018-12" db="EMBL/GenBank/DDBJ databases">
        <title>Sequencing of bacterial isolates from soil warming experiment in Harvard Forest, Massachusetts, USA.</title>
        <authorList>
            <person name="Deangelis K."/>
        </authorList>
    </citation>
    <scope>NUCLEOTIDE SEQUENCE [LARGE SCALE GENOMIC DNA]</scope>
    <source>
        <strain evidence="2 3">EB153</strain>
    </source>
</reference>